<keyword evidence="3 6" id="KW-0812">Transmembrane</keyword>
<dbReference type="Proteomes" id="UP001492380">
    <property type="component" value="Unassembled WGS sequence"/>
</dbReference>
<comment type="caution">
    <text evidence="10">The sequence shown here is derived from an EMBL/GenBank/DDBJ whole genome shotgun (WGS) entry which is preliminary data.</text>
</comment>
<comment type="similarity">
    <text evidence="2">Belongs to the EBP family.</text>
</comment>
<feature type="domain" description="EXPERA" evidence="9">
    <location>
        <begin position="43"/>
        <end position="242"/>
    </location>
</feature>
<keyword evidence="11" id="KW-1185">Reference proteome</keyword>
<evidence type="ECO:0000313" key="11">
    <source>
        <dbReference type="Proteomes" id="UP001492380"/>
    </source>
</evidence>
<sequence length="274" mass="29693">MASAPAPSLLDPTTLLSLLGTVVALAAAYTLSLRLLPRTTSKTIRILFIWHVFDALIHAFFEGSFLYNCFFVSASRSSLSSSASPGSAAASPEIFEPLPPGVHWLGDPSRLYGAFYGAGPSSRLWQEYAKADRRWGGSDTGVVSLELLTVLIGAPLAAACAEGLRRGANASRKASGTFGCVSNKTWYWMTILATGELYGGWMTFCPEWLTGSPNLETGSWMYLWLYLSFFNLLWVAFPLWVMRLAYCAIGEGEGQGSREVEMDGGSGRARVKGE</sequence>
<dbReference type="PANTHER" id="PTHR14207:SF1">
    <property type="entry name" value="EMOPAMIL-BINDING PROTEIN-LIKE"/>
    <property type="match status" value="1"/>
</dbReference>
<reference evidence="10 11" key="1">
    <citation type="submission" date="2024-04" db="EMBL/GenBank/DDBJ databases">
        <title>Phyllosticta paracitricarpa is synonymous to the EU quarantine fungus P. citricarpa based on phylogenomic analyses.</title>
        <authorList>
            <consortium name="Lawrence Berkeley National Laboratory"/>
            <person name="Van Ingen-Buijs V.A."/>
            <person name="Van Westerhoven A.C."/>
            <person name="Haridas S."/>
            <person name="Skiadas P."/>
            <person name="Martin F."/>
            <person name="Groenewald J.Z."/>
            <person name="Crous P.W."/>
            <person name="Seidl M.F."/>
        </authorList>
    </citation>
    <scope>NUCLEOTIDE SEQUENCE [LARGE SCALE GENOMIC DNA]</scope>
    <source>
        <strain evidence="10 11">CBS 123374</strain>
    </source>
</reference>
<evidence type="ECO:0000256" key="6">
    <source>
        <dbReference type="PROSITE-ProRule" id="PRU01087"/>
    </source>
</evidence>
<evidence type="ECO:0000256" key="2">
    <source>
        <dbReference type="ARBA" id="ARBA00008337"/>
    </source>
</evidence>
<evidence type="ECO:0000313" key="10">
    <source>
        <dbReference type="EMBL" id="KAK8238571.1"/>
    </source>
</evidence>
<evidence type="ECO:0000256" key="3">
    <source>
        <dbReference type="ARBA" id="ARBA00022692"/>
    </source>
</evidence>
<keyword evidence="4 6" id="KW-1133">Transmembrane helix</keyword>
<evidence type="ECO:0000256" key="4">
    <source>
        <dbReference type="ARBA" id="ARBA00022989"/>
    </source>
</evidence>
<dbReference type="PANTHER" id="PTHR14207">
    <property type="entry name" value="STEROL ISOMERASE"/>
    <property type="match status" value="1"/>
</dbReference>
<feature type="region of interest" description="Disordered" evidence="7">
    <location>
        <begin position="255"/>
        <end position="274"/>
    </location>
</feature>
<dbReference type="EMBL" id="JBBWRZ010000004">
    <property type="protein sequence ID" value="KAK8238571.1"/>
    <property type="molecule type" value="Genomic_DNA"/>
</dbReference>
<keyword evidence="5 6" id="KW-0472">Membrane</keyword>
<proteinExistence type="inferred from homology"/>
<protein>
    <submittedName>
        <fullName evidence="10">Emopamil-binding protein</fullName>
    </submittedName>
</protein>
<feature type="transmembrane region" description="Helical" evidence="8">
    <location>
        <begin position="142"/>
        <end position="164"/>
    </location>
</feature>
<feature type="transmembrane region" description="Helical" evidence="8">
    <location>
        <begin position="221"/>
        <end position="241"/>
    </location>
</feature>
<evidence type="ECO:0000259" key="9">
    <source>
        <dbReference type="PROSITE" id="PS51751"/>
    </source>
</evidence>
<evidence type="ECO:0000256" key="8">
    <source>
        <dbReference type="SAM" id="Phobius"/>
    </source>
</evidence>
<feature type="transmembrane region" description="Helical" evidence="8">
    <location>
        <begin position="185"/>
        <end position="201"/>
    </location>
</feature>
<accession>A0ABR1YUC3</accession>
<evidence type="ECO:0000256" key="5">
    <source>
        <dbReference type="ARBA" id="ARBA00023136"/>
    </source>
</evidence>
<evidence type="ECO:0000256" key="1">
    <source>
        <dbReference type="ARBA" id="ARBA00004141"/>
    </source>
</evidence>
<organism evidence="10 11">
    <name type="scientific">Phyllosticta capitalensis</name>
    <dbReference type="NCBI Taxonomy" id="121624"/>
    <lineage>
        <taxon>Eukaryota</taxon>
        <taxon>Fungi</taxon>
        <taxon>Dikarya</taxon>
        <taxon>Ascomycota</taxon>
        <taxon>Pezizomycotina</taxon>
        <taxon>Dothideomycetes</taxon>
        <taxon>Dothideomycetes incertae sedis</taxon>
        <taxon>Botryosphaeriales</taxon>
        <taxon>Phyllostictaceae</taxon>
        <taxon>Phyllosticta</taxon>
    </lineage>
</organism>
<comment type="subcellular location">
    <subcellularLocation>
        <location evidence="1">Membrane</location>
        <topology evidence="1">Multi-pass membrane protein</topology>
    </subcellularLocation>
</comment>
<dbReference type="InterPro" id="IPR007905">
    <property type="entry name" value="EBP"/>
</dbReference>
<dbReference type="InterPro" id="IPR033118">
    <property type="entry name" value="EXPERA"/>
</dbReference>
<evidence type="ECO:0000256" key="7">
    <source>
        <dbReference type="SAM" id="MobiDB-lite"/>
    </source>
</evidence>
<feature type="transmembrane region" description="Helical" evidence="8">
    <location>
        <begin position="48"/>
        <end position="67"/>
    </location>
</feature>
<gene>
    <name evidence="10" type="ORF">HDK90DRAFT_502892</name>
</gene>
<name>A0ABR1YUC3_9PEZI</name>
<dbReference type="PROSITE" id="PS51751">
    <property type="entry name" value="EXPERA"/>
    <property type="match status" value="1"/>
</dbReference>
<dbReference type="Pfam" id="PF05241">
    <property type="entry name" value="EBP"/>
    <property type="match status" value="1"/>
</dbReference>
<feature type="transmembrane region" description="Helical" evidence="8">
    <location>
        <begin position="15"/>
        <end position="36"/>
    </location>
</feature>